<feature type="compositionally biased region" description="Basic and acidic residues" evidence="1">
    <location>
        <begin position="416"/>
        <end position="445"/>
    </location>
</feature>
<feature type="signal peptide" evidence="2">
    <location>
        <begin position="1"/>
        <end position="24"/>
    </location>
</feature>
<comment type="caution">
    <text evidence="3">The sequence shown here is derived from an EMBL/GenBank/DDBJ whole genome shotgun (WGS) entry which is preliminary data.</text>
</comment>
<proteinExistence type="predicted"/>
<dbReference type="EMBL" id="JAACBX020000001">
    <property type="protein sequence ID" value="MBM0243095.1"/>
    <property type="molecule type" value="Genomic_DNA"/>
</dbReference>
<keyword evidence="2" id="KW-0732">Signal</keyword>
<feature type="chain" id="PRO_5046424292" description="Secreted protein" evidence="2">
    <location>
        <begin position="25"/>
        <end position="542"/>
    </location>
</feature>
<sequence>MMFSVMRRKTCALVFAGMTSVAAAGSIALASEANAIEFDNVKNHGRIGIVNCRGGDVCVKKVGDEAEVEYTVQVSHGLVTSNQVQTARGFSLAIPQQLEDVKLTLVSEPDPDWDPIAKSVAITPPVREVNRDLNLKTVDDVSGDNYVDTEGSKGLSATTGEPNAVLIDYSKEGTTLKKAYDEYVSGVPQEDSLIQNAGLSDLKDSWGDIGHAAPPMDSDSRYNLISFTPGTGDKVPVGVSTFKLSAKVKTEAAETYLPISVGGPLWRCPQESGGTGYAKEGCLFLPENDEFRNGVLPRFSMKPSEQMVNDFRRNNTPDGLLGNTSCVVTRETGDNATIGSDVGSSSSKANFLKNILKPRSNLGVNYYLAGAFVNEDGCDQAVFKITLCDEDDEASSKPAPESPDVKPEETNPSESVKPEDKPGEEAEGGKETPAKPSKDEGKGSEESTSAKPSEDKPGEEAEGGKETPAKPSKDEGKDSDKSTSAKPSKDKGEVSDNVKHGDSHGGSVNKPSHEGKNDNKPNKPIRQAEHVVGPRVVTGGSV</sequence>
<accession>A0ABS1Y3X8</accession>
<evidence type="ECO:0000256" key="1">
    <source>
        <dbReference type="SAM" id="MobiDB-lite"/>
    </source>
</evidence>
<feature type="compositionally biased region" description="Basic and acidic residues" evidence="1">
    <location>
        <begin position="511"/>
        <end position="529"/>
    </location>
</feature>
<dbReference type="Proteomes" id="UP001518680">
    <property type="component" value="Unassembled WGS sequence"/>
</dbReference>
<dbReference type="RefSeq" id="WP_200446944.1">
    <property type="nucleotide sequence ID" value="NZ_JAACCF010000049.1"/>
</dbReference>
<feature type="region of interest" description="Disordered" evidence="1">
    <location>
        <begin position="391"/>
        <end position="542"/>
    </location>
</feature>
<name>A0ABS1Y3X8_9CORY</name>
<evidence type="ECO:0000313" key="3">
    <source>
        <dbReference type="EMBL" id="MBM0243095.1"/>
    </source>
</evidence>
<gene>
    <name evidence="3" type="ORF">GWO63_002080</name>
</gene>
<feature type="compositionally biased region" description="Basic and acidic residues" evidence="1">
    <location>
        <begin position="452"/>
        <end position="503"/>
    </location>
</feature>
<reference evidence="3 4" key="1">
    <citation type="submission" date="2021-01" db="EMBL/GenBank/DDBJ databases">
        <title>Complete genome sequences of Corynebacterium macginleyi strains isolated from infectious keratitis.</title>
        <authorList>
            <person name="Sagerfors S."/>
            <person name="Poehlein A."/>
            <person name="Soderquist B."/>
            <person name="Bruggemann H."/>
        </authorList>
    </citation>
    <scope>NUCLEOTIDE SEQUENCE [LARGE SCALE GENOMIC DNA]</scope>
    <source>
        <strain evidence="3 4">12T220</strain>
    </source>
</reference>
<keyword evidence="4" id="KW-1185">Reference proteome</keyword>
<evidence type="ECO:0000256" key="2">
    <source>
        <dbReference type="SAM" id="SignalP"/>
    </source>
</evidence>
<protein>
    <recommendedName>
        <fullName evidence="5">Secreted protein</fullName>
    </recommendedName>
</protein>
<evidence type="ECO:0000313" key="4">
    <source>
        <dbReference type="Proteomes" id="UP001518680"/>
    </source>
</evidence>
<evidence type="ECO:0008006" key="5">
    <source>
        <dbReference type="Google" id="ProtNLM"/>
    </source>
</evidence>
<organism evidence="3 4">
    <name type="scientific">Corynebacterium macginleyi</name>
    <dbReference type="NCBI Taxonomy" id="38290"/>
    <lineage>
        <taxon>Bacteria</taxon>
        <taxon>Bacillati</taxon>
        <taxon>Actinomycetota</taxon>
        <taxon>Actinomycetes</taxon>
        <taxon>Mycobacteriales</taxon>
        <taxon>Corynebacteriaceae</taxon>
        <taxon>Corynebacterium</taxon>
    </lineage>
</organism>